<name>A0A4C1VED8_EUMVA</name>
<dbReference type="AlphaFoldDB" id="A0A4C1VED8"/>
<proteinExistence type="predicted"/>
<comment type="caution">
    <text evidence="1">The sequence shown here is derived from an EMBL/GenBank/DDBJ whole genome shotgun (WGS) entry which is preliminary data.</text>
</comment>
<keyword evidence="2" id="KW-1185">Reference proteome</keyword>
<dbReference type="EMBL" id="BGZK01000331">
    <property type="protein sequence ID" value="GBP37231.1"/>
    <property type="molecule type" value="Genomic_DNA"/>
</dbReference>
<gene>
    <name evidence="1" type="ORF">EVAR_35664_1</name>
</gene>
<evidence type="ECO:0000313" key="1">
    <source>
        <dbReference type="EMBL" id="GBP37231.1"/>
    </source>
</evidence>
<organism evidence="1 2">
    <name type="scientific">Eumeta variegata</name>
    <name type="common">Bagworm moth</name>
    <name type="synonym">Eumeta japonica</name>
    <dbReference type="NCBI Taxonomy" id="151549"/>
    <lineage>
        <taxon>Eukaryota</taxon>
        <taxon>Metazoa</taxon>
        <taxon>Ecdysozoa</taxon>
        <taxon>Arthropoda</taxon>
        <taxon>Hexapoda</taxon>
        <taxon>Insecta</taxon>
        <taxon>Pterygota</taxon>
        <taxon>Neoptera</taxon>
        <taxon>Endopterygota</taxon>
        <taxon>Lepidoptera</taxon>
        <taxon>Glossata</taxon>
        <taxon>Ditrysia</taxon>
        <taxon>Tineoidea</taxon>
        <taxon>Psychidae</taxon>
        <taxon>Oiketicinae</taxon>
        <taxon>Eumeta</taxon>
    </lineage>
</organism>
<evidence type="ECO:0000313" key="2">
    <source>
        <dbReference type="Proteomes" id="UP000299102"/>
    </source>
</evidence>
<protein>
    <submittedName>
        <fullName evidence="1">Uncharacterized protein</fullName>
    </submittedName>
</protein>
<reference evidence="1 2" key="1">
    <citation type="journal article" date="2019" name="Commun. Biol.">
        <title>The bagworm genome reveals a unique fibroin gene that provides high tensile strength.</title>
        <authorList>
            <person name="Kono N."/>
            <person name="Nakamura H."/>
            <person name="Ohtoshi R."/>
            <person name="Tomita M."/>
            <person name="Numata K."/>
            <person name="Arakawa K."/>
        </authorList>
    </citation>
    <scope>NUCLEOTIDE SEQUENCE [LARGE SCALE GENOMIC DNA]</scope>
</reference>
<dbReference type="Proteomes" id="UP000299102">
    <property type="component" value="Unassembled WGS sequence"/>
</dbReference>
<dbReference type="OrthoDB" id="6109at2759"/>
<sequence length="196" mass="21877">MALEHVGATGVVFATHQQRWQLSGRKRCLEPTRQTGKPRPQSTGVRAFEPLKPKQKDCGRLFNSNPRSDCGRVSRVCKHVGCVRPLSLSYSDASADEVEERSLVPLSRSAQAERDNESCFYNRHSYGDQCRDPEPGSILRTGLELESRTWLVSKRGTGTEPNLKSQASLGLAARSFRIKDEGIHSTSTRPKPRAER</sequence>
<accession>A0A4C1VED8</accession>